<evidence type="ECO:0000256" key="3">
    <source>
        <dbReference type="ARBA" id="ARBA00022475"/>
    </source>
</evidence>
<dbReference type="GO" id="GO:0005886">
    <property type="term" value="C:plasma membrane"/>
    <property type="evidence" value="ECO:0007669"/>
    <property type="project" value="UniProtKB-SubCell"/>
</dbReference>
<keyword evidence="3" id="KW-1003">Cell membrane</keyword>
<dbReference type="KEGG" id="rmai:MACH21_12570"/>
<keyword evidence="4 9" id="KW-0997">Cell inner membrane</keyword>
<keyword evidence="12" id="KW-1185">Reference proteome</keyword>
<evidence type="ECO:0000256" key="5">
    <source>
        <dbReference type="ARBA" id="ARBA00022692"/>
    </source>
</evidence>
<sequence length="167" mass="18693">MTPDLEDRPLPRGRFDIWLAMGSAMVLGLMMLFVFAGVVMRYAFNAPILGANEVLELASVAVVMLAIPYCTVEDGHVRIDLLDGALGRLGRWITEILYRVVGVAVLFFVTRSYFDRTLDAWAYADTTNLLRIPIWPFYGLVLIGMGLFAAILALQMLRMILRPGPIR</sequence>
<comment type="caution">
    <text evidence="9">Lacks conserved residue(s) required for the propagation of feature annotation.</text>
</comment>
<keyword evidence="6 9" id="KW-1133">Transmembrane helix</keyword>
<evidence type="ECO:0000256" key="1">
    <source>
        <dbReference type="ARBA" id="ARBA00004429"/>
    </source>
</evidence>
<evidence type="ECO:0000256" key="4">
    <source>
        <dbReference type="ARBA" id="ARBA00022519"/>
    </source>
</evidence>
<keyword evidence="7 9" id="KW-0472">Membrane</keyword>
<dbReference type="PANTHER" id="PTHR35011:SF10">
    <property type="entry name" value="TRAP TRANSPORTER SMALL PERMEASE PROTEIN"/>
    <property type="match status" value="1"/>
</dbReference>
<evidence type="ECO:0000313" key="12">
    <source>
        <dbReference type="Proteomes" id="UP001337723"/>
    </source>
</evidence>
<gene>
    <name evidence="11" type="ORF">MACH21_12570</name>
</gene>
<name>A0AA48KKG5_9RHOB</name>
<protein>
    <recommendedName>
        <fullName evidence="9">TRAP transporter small permease protein</fullName>
    </recommendedName>
</protein>
<evidence type="ECO:0000256" key="6">
    <source>
        <dbReference type="ARBA" id="ARBA00022989"/>
    </source>
</evidence>
<keyword evidence="5 9" id="KW-0812">Transmembrane</keyword>
<feature type="domain" description="Tripartite ATP-independent periplasmic transporters DctQ component" evidence="10">
    <location>
        <begin position="30"/>
        <end position="160"/>
    </location>
</feature>
<reference evidence="11 12" key="1">
    <citation type="submission" date="2023-01" db="EMBL/GenBank/DDBJ databases">
        <title>Complete genome sequence of Roseicyclus marinus strain Dej080120_10.</title>
        <authorList>
            <person name="Ueki S."/>
            <person name="Maruyama F."/>
        </authorList>
    </citation>
    <scope>NUCLEOTIDE SEQUENCE [LARGE SCALE GENOMIC DNA]</scope>
    <source>
        <strain evidence="11 12">Dej080120_10</strain>
    </source>
</reference>
<comment type="subcellular location">
    <subcellularLocation>
        <location evidence="1 9">Cell inner membrane</location>
        <topology evidence="1 9">Multi-pass membrane protein</topology>
    </subcellularLocation>
</comment>
<feature type="transmembrane region" description="Helical" evidence="9">
    <location>
        <begin position="17"/>
        <end position="39"/>
    </location>
</feature>
<evidence type="ECO:0000256" key="7">
    <source>
        <dbReference type="ARBA" id="ARBA00023136"/>
    </source>
</evidence>
<dbReference type="Pfam" id="PF04290">
    <property type="entry name" value="DctQ"/>
    <property type="match status" value="1"/>
</dbReference>
<dbReference type="GO" id="GO:0022857">
    <property type="term" value="F:transmembrane transporter activity"/>
    <property type="evidence" value="ECO:0007669"/>
    <property type="project" value="UniProtKB-UniRule"/>
</dbReference>
<evidence type="ECO:0000256" key="9">
    <source>
        <dbReference type="RuleBase" id="RU369079"/>
    </source>
</evidence>
<dbReference type="GO" id="GO:0015740">
    <property type="term" value="P:C4-dicarboxylate transport"/>
    <property type="evidence" value="ECO:0007669"/>
    <property type="project" value="TreeGrafter"/>
</dbReference>
<dbReference type="RefSeq" id="WP_338275534.1">
    <property type="nucleotide sequence ID" value="NZ_AP027266.1"/>
</dbReference>
<evidence type="ECO:0000256" key="2">
    <source>
        <dbReference type="ARBA" id="ARBA00022448"/>
    </source>
</evidence>
<feature type="transmembrane region" description="Helical" evidence="9">
    <location>
        <begin position="134"/>
        <end position="157"/>
    </location>
</feature>
<feature type="transmembrane region" description="Helical" evidence="9">
    <location>
        <begin position="96"/>
        <end position="114"/>
    </location>
</feature>
<organism evidence="11 12">
    <name type="scientific">Roseicyclus marinus</name>
    <dbReference type="NCBI Taxonomy" id="2161673"/>
    <lineage>
        <taxon>Bacteria</taxon>
        <taxon>Pseudomonadati</taxon>
        <taxon>Pseudomonadota</taxon>
        <taxon>Alphaproteobacteria</taxon>
        <taxon>Rhodobacterales</taxon>
        <taxon>Roseobacteraceae</taxon>
        <taxon>Roseicyclus</taxon>
    </lineage>
</organism>
<comment type="function">
    <text evidence="9">Part of the tripartite ATP-independent periplasmic (TRAP) transport system.</text>
</comment>
<dbReference type="EMBL" id="AP027266">
    <property type="protein sequence ID" value="BDW85080.1"/>
    <property type="molecule type" value="Genomic_DNA"/>
</dbReference>
<accession>A0AA48KKG5</accession>
<evidence type="ECO:0000259" key="10">
    <source>
        <dbReference type="Pfam" id="PF04290"/>
    </source>
</evidence>
<evidence type="ECO:0000313" key="11">
    <source>
        <dbReference type="EMBL" id="BDW85080.1"/>
    </source>
</evidence>
<dbReference type="AlphaFoldDB" id="A0AA48KKG5"/>
<dbReference type="InterPro" id="IPR007387">
    <property type="entry name" value="TRAP_DctQ"/>
</dbReference>
<comment type="similarity">
    <text evidence="8 9">Belongs to the TRAP transporter small permease family.</text>
</comment>
<evidence type="ECO:0000256" key="8">
    <source>
        <dbReference type="ARBA" id="ARBA00038436"/>
    </source>
</evidence>
<comment type="subunit">
    <text evidence="9">The complex comprises the extracytoplasmic solute receptor protein and the two transmembrane proteins.</text>
</comment>
<dbReference type="Proteomes" id="UP001337723">
    <property type="component" value="Chromosome"/>
</dbReference>
<proteinExistence type="inferred from homology"/>
<dbReference type="PANTHER" id="PTHR35011">
    <property type="entry name" value="2,3-DIKETO-L-GULONATE TRAP TRANSPORTER SMALL PERMEASE PROTEIN YIAM"/>
    <property type="match status" value="1"/>
</dbReference>
<dbReference type="InterPro" id="IPR055348">
    <property type="entry name" value="DctQ"/>
</dbReference>
<keyword evidence="2 9" id="KW-0813">Transport</keyword>